<evidence type="ECO:0000256" key="2">
    <source>
        <dbReference type="SAM" id="MobiDB-lite"/>
    </source>
</evidence>
<dbReference type="EMBL" id="JMSN01000169">
    <property type="protein sequence ID" value="KDN36423.1"/>
    <property type="molecule type" value="Genomic_DNA"/>
</dbReference>
<dbReference type="RefSeq" id="XP_013240048.1">
    <property type="nucleotide sequence ID" value="XM_013384594.1"/>
</dbReference>
<feature type="region of interest" description="Disordered" evidence="2">
    <location>
        <begin position="335"/>
        <end position="362"/>
    </location>
</feature>
<feature type="compositionally biased region" description="Low complexity" evidence="2">
    <location>
        <begin position="710"/>
        <end position="724"/>
    </location>
</feature>
<feature type="compositionally biased region" description="Polar residues" evidence="2">
    <location>
        <begin position="690"/>
        <end position="709"/>
    </location>
</feature>
<feature type="repeat" description="ANK" evidence="1">
    <location>
        <begin position="182"/>
        <end position="214"/>
    </location>
</feature>
<name>A0A066V814_TILAU</name>
<dbReference type="PANTHER" id="PTHR16027">
    <property type="entry name" value="DILUTE DOMAIN-CONTAINING PROTEIN YPR089W"/>
    <property type="match status" value="1"/>
</dbReference>
<sequence>MPRKSTWSLNMDLPTDLTVDPVATAVELSAQLAEVTSSTTLSATLKKLQIRDPILDLCPSVDFLLSLAALPDDEMSHDEKRARLSKALLRAAGMGDTDVLTWIVQPGSPAWTFLPTTVAKLAAKNSPGTHPSEAERSPCVDFSKIRDDDGVGPVVLASSSGNLEAVRLLIREGADVNERDACGWTPLMWAANSSNVPLVAFLLSRGADPEARSHKGTSCEDFILSVASEQLSIDNNAMSTADRFASSFYTVASSSRQHSSSPATAHRNSDREVIADMILEHQKAAAKEKRRSMLECNVEVEGLHGLRINNSEGLTKSSVGSNAPTPARTLAAGSLLGSSQATDERPISPMSAVSSSEAESGTSAHIRLAGLRDCDSESDQPSSHRRTTSLASAGTRRLLDRSERVQLAEQELRARELAEGRKRALLDIATMLSVDFESLVGNPPPTPPMAPLSSAPGRSQQPRRLRKAHRPAAKARLVQSALASGCGAIEVGADPLLEEFDFEKVRHDQMLVFASADLPLLKDLLVKNARPVRAPWTARAMPANVLFLCARYACAFEGPGLLDELMKTAINQIEDSIYEHQMDMVWLVFWMSNTTLLLHYFLVDATLSSSEMAEEYQGLLTDLINEIYVFIIRDAERRIDNVLDTAMLEYESLPGTSEARFEGDWNFMKNLAGSVKNMGSSSPQRRPLSQIFSGSNSPRGPTTPATNGLSISQQKAASSSPSKRAPSELNLLSVREASYNATADDLLAYPSPRTVTSLLTSTLQVMQLYEINPAIIVQVLSQIIFWVGCELFNRILANKKYLCRSKAMQIRLNVSALEDWARNNALPLAIVHQHLAPLSQLVSWLQCQSALLDFDALITTMQNLRALNPLQLRRTVRDYRYEVNETRMSEECSQYLLQLHEDWMRSLTTAYQRWQRGERQSHGSGHFRSGTATQQNPRGDPDVDMAGTNDAELADLTLRSAEDTEMTDEERAARHAQMSIDALFEPGNSMADYMPSWTPLGRPGPNGEVVALSERVRDSDSTAGEALNSREMLPFALPTGSEALTVSPGDAFNFGRGHFNGTGTPSLKSLHALSSRFNPASLRSSLPTSPRIPGMDGSQSSGRRREEDTESVASSSNTRSSASSRQSLYPTGHGFGAGASWRPVPLLPEGLLEQIDHLSRAHRRVTLEHRPPSSAFWDSPSITFANGDQLPTRPVSDSTQTERDVVIGESGDDSEPSSDDVVIGNADGGLRHAGTIKSHARKVSHFSAKPLRLVVPDKSKVVDSIADGLDGHDMAFTPVSTWMHSA</sequence>
<dbReference type="HOGENOM" id="CLU_006031_0_0_1"/>
<dbReference type="InterPro" id="IPR037986">
    <property type="entry name" value="Myo5p-like_CBD_DIL"/>
</dbReference>
<keyword evidence="5" id="KW-1185">Reference proteome</keyword>
<dbReference type="Proteomes" id="UP000027361">
    <property type="component" value="Unassembled WGS sequence"/>
</dbReference>
<dbReference type="InParanoid" id="A0A066V814"/>
<feature type="region of interest" description="Disordered" evidence="2">
    <location>
        <begin position="676"/>
        <end position="725"/>
    </location>
</feature>
<dbReference type="SMART" id="SM00248">
    <property type="entry name" value="ANK"/>
    <property type="match status" value="2"/>
</dbReference>
<feature type="region of interest" description="Disordered" evidence="2">
    <location>
        <begin position="915"/>
        <end position="947"/>
    </location>
</feature>
<evidence type="ECO:0000259" key="3">
    <source>
        <dbReference type="PROSITE" id="PS51126"/>
    </source>
</evidence>
<dbReference type="InterPro" id="IPR036770">
    <property type="entry name" value="Ankyrin_rpt-contain_sf"/>
</dbReference>
<evidence type="ECO:0000256" key="1">
    <source>
        <dbReference type="PROSITE-ProRule" id="PRU00023"/>
    </source>
</evidence>
<organism evidence="4 5">
    <name type="scientific">Tilletiaria anomala (strain ATCC 24038 / CBS 436.72 / UBC 951)</name>
    <dbReference type="NCBI Taxonomy" id="1037660"/>
    <lineage>
        <taxon>Eukaryota</taxon>
        <taxon>Fungi</taxon>
        <taxon>Dikarya</taxon>
        <taxon>Basidiomycota</taxon>
        <taxon>Ustilaginomycotina</taxon>
        <taxon>Exobasidiomycetes</taxon>
        <taxon>Georgefischeriales</taxon>
        <taxon>Tilletiariaceae</taxon>
        <taxon>Tilletiaria</taxon>
    </lineage>
</organism>
<dbReference type="Pfam" id="PF12796">
    <property type="entry name" value="Ank_2"/>
    <property type="match status" value="1"/>
</dbReference>
<feature type="region of interest" description="Disordered" evidence="2">
    <location>
        <begin position="439"/>
        <end position="462"/>
    </location>
</feature>
<dbReference type="OrthoDB" id="426293at2759"/>
<keyword evidence="1" id="KW-0040">ANK repeat</keyword>
<feature type="region of interest" description="Disordered" evidence="2">
    <location>
        <begin position="1080"/>
        <end position="1131"/>
    </location>
</feature>
<dbReference type="STRING" id="1037660.A0A066V814"/>
<comment type="caution">
    <text evidence="4">The sequence shown here is derived from an EMBL/GenBank/DDBJ whole genome shotgun (WGS) entry which is preliminary data.</text>
</comment>
<protein>
    <recommendedName>
        <fullName evidence="3">Dilute domain-containing protein</fullName>
    </recommendedName>
</protein>
<gene>
    <name evidence="4" type="ORF">K437DRAFT_265306</name>
</gene>
<dbReference type="InterPro" id="IPR052072">
    <property type="entry name" value="Vascular_dev_regulator"/>
</dbReference>
<dbReference type="InterPro" id="IPR002710">
    <property type="entry name" value="Dilute_dom"/>
</dbReference>
<feature type="repeat" description="ANK" evidence="1">
    <location>
        <begin position="149"/>
        <end position="181"/>
    </location>
</feature>
<dbReference type="SMART" id="SM01132">
    <property type="entry name" value="DIL"/>
    <property type="match status" value="1"/>
</dbReference>
<dbReference type="Pfam" id="PF01843">
    <property type="entry name" value="DIL"/>
    <property type="match status" value="1"/>
</dbReference>
<feature type="compositionally biased region" description="Low complexity" evidence="2">
    <location>
        <begin position="1111"/>
        <end position="1127"/>
    </location>
</feature>
<dbReference type="GeneID" id="25265748"/>
<dbReference type="PROSITE" id="PS51126">
    <property type="entry name" value="DILUTE"/>
    <property type="match status" value="1"/>
</dbReference>
<dbReference type="InterPro" id="IPR002110">
    <property type="entry name" value="Ankyrin_rpt"/>
</dbReference>
<dbReference type="GO" id="GO:0051020">
    <property type="term" value="F:GTPase binding"/>
    <property type="evidence" value="ECO:0007669"/>
    <property type="project" value="TreeGrafter"/>
</dbReference>
<proteinExistence type="predicted"/>
<feature type="region of interest" description="Disordered" evidence="2">
    <location>
        <begin position="374"/>
        <end position="397"/>
    </location>
</feature>
<dbReference type="PROSITE" id="PS50297">
    <property type="entry name" value="ANK_REP_REGION"/>
    <property type="match status" value="2"/>
</dbReference>
<evidence type="ECO:0000313" key="5">
    <source>
        <dbReference type="Proteomes" id="UP000027361"/>
    </source>
</evidence>
<dbReference type="SUPFAM" id="SSF48403">
    <property type="entry name" value="Ankyrin repeat"/>
    <property type="match status" value="1"/>
</dbReference>
<reference evidence="4 5" key="1">
    <citation type="submission" date="2014-05" db="EMBL/GenBank/DDBJ databases">
        <title>Draft genome sequence of a rare smut relative, Tilletiaria anomala UBC 951.</title>
        <authorList>
            <consortium name="DOE Joint Genome Institute"/>
            <person name="Toome M."/>
            <person name="Kuo A."/>
            <person name="Henrissat B."/>
            <person name="Lipzen A."/>
            <person name="Tritt A."/>
            <person name="Yoshinaga Y."/>
            <person name="Zane M."/>
            <person name="Barry K."/>
            <person name="Grigoriev I.V."/>
            <person name="Spatafora J.W."/>
            <person name="Aimea M.C."/>
        </authorList>
    </citation>
    <scope>NUCLEOTIDE SEQUENCE [LARGE SCALE GENOMIC DNA]</scope>
    <source>
        <strain evidence="4 5">UBC 951</strain>
    </source>
</reference>
<evidence type="ECO:0000313" key="4">
    <source>
        <dbReference type="EMBL" id="KDN36423.1"/>
    </source>
</evidence>
<dbReference type="PANTHER" id="PTHR16027:SF6">
    <property type="entry name" value="DILUTE DOMAIN-CONTAINING PROTEIN"/>
    <property type="match status" value="1"/>
</dbReference>
<dbReference type="CDD" id="cd15473">
    <property type="entry name" value="Myo5p-like_CBD_DIL_ANK"/>
    <property type="match status" value="1"/>
</dbReference>
<dbReference type="PROSITE" id="PS50088">
    <property type="entry name" value="ANK_REPEAT"/>
    <property type="match status" value="2"/>
</dbReference>
<accession>A0A066V814</accession>
<feature type="compositionally biased region" description="Polar residues" evidence="2">
    <location>
        <begin position="351"/>
        <end position="362"/>
    </location>
</feature>
<dbReference type="Gene3D" id="1.25.40.20">
    <property type="entry name" value="Ankyrin repeat-containing domain"/>
    <property type="match status" value="1"/>
</dbReference>
<feature type="domain" description="Dilute" evidence="3">
    <location>
        <begin position="567"/>
        <end position="902"/>
    </location>
</feature>